<proteinExistence type="predicted"/>
<gene>
    <name evidence="1" type="ORF">GsuE55_38000</name>
</gene>
<dbReference type="Proteomes" id="UP000501421">
    <property type="component" value="Plasmid pGspE55-1"/>
</dbReference>
<dbReference type="Gene3D" id="3.30.420.40">
    <property type="match status" value="1"/>
</dbReference>
<dbReference type="EMBL" id="AP022558">
    <property type="protein sequence ID" value="BBW98967.1"/>
    <property type="molecule type" value="Genomic_DNA"/>
</dbReference>
<protein>
    <recommendedName>
        <fullName evidence="3">Actin-like protein N-terminal domain-containing protein</fullName>
    </recommendedName>
</protein>
<evidence type="ECO:0008006" key="3">
    <source>
        <dbReference type="Google" id="ProtNLM"/>
    </source>
</evidence>
<dbReference type="SUPFAM" id="SSF53067">
    <property type="entry name" value="Actin-like ATPase domain"/>
    <property type="match status" value="1"/>
</dbReference>
<dbReference type="InterPro" id="IPR043129">
    <property type="entry name" value="ATPase_NBD"/>
</dbReference>
<dbReference type="AlphaFoldDB" id="A0A679FXZ0"/>
<name>A0A679FXZ0_9BACL</name>
<geneLocation type="plasmid" evidence="1 2">
    <name>pGspE55-1</name>
</geneLocation>
<sequence length="344" mass="38638">MNGFNILAVDSGKYLTKAVSVGKDGSFVRSSVSTRMKRSIQPKSPFPELKTVGLNGLYTIIGQGSINSTTTSKMEDLHRRCVYSQIPQHFPNGSRIILGVGCPLSDFRSLEKRNAYKKFMLNLPEDSDVDVDKEEVEISFELEGDLYRYVVEKIAIFPEGSGMLLKHEDYFKDKTVAITDIGGLNVNVSVYRSLVPDINSFYTIEKGGNKFRSLVQQELNANIRGCNITSVDEMDEVLRRGYVEVSGNPSSKEESMQLIRLLKEEFFDDIVRHLWDLGVSVNTTEFIFVGGGSLLFREQILSREDMKKHISNDPQWENAEGFAFGVANAYGLDIPMSDDSIQHV</sequence>
<keyword evidence="2" id="KW-1185">Reference proteome</keyword>
<evidence type="ECO:0000313" key="1">
    <source>
        <dbReference type="EMBL" id="BBW98967.1"/>
    </source>
</evidence>
<accession>A0A679FXZ0</accession>
<dbReference type="RefSeq" id="WP_172418935.1">
    <property type="nucleotide sequence ID" value="NZ_AP022558.1"/>
</dbReference>
<organism evidence="1 2">
    <name type="scientific">Geobacillus subterraneus</name>
    <dbReference type="NCBI Taxonomy" id="129338"/>
    <lineage>
        <taxon>Bacteria</taxon>
        <taxon>Bacillati</taxon>
        <taxon>Bacillota</taxon>
        <taxon>Bacilli</taxon>
        <taxon>Bacillales</taxon>
        <taxon>Anoxybacillaceae</taxon>
        <taxon>Geobacillus</taxon>
    </lineage>
</organism>
<reference evidence="2" key="1">
    <citation type="journal article" date="2020" name="Microbiol. Resour. Announc.">
        <title>Complete Genome Sequence of Geobacillus sp. Strain E55-1, Isolated from Mine Geyser in Japan.</title>
        <authorList>
            <person name="Miyazaki K."/>
            <person name="Hase E."/>
            <person name="Tokito N."/>
        </authorList>
    </citation>
    <scope>NUCLEOTIDE SEQUENCE [LARGE SCALE GENOMIC DNA]</scope>
    <source>
        <strain evidence="2">E55-1</strain>
        <plasmid evidence="2">pGspE55-1</plasmid>
    </source>
</reference>
<evidence type="ECO:0000313" key="2">
    <source>
        <dbReference type="Proteomes" id="UP000501421"/>
    </source>
</evidence>
<keyword evidence="1" id="KW-0614">Plasmid</keyword>